<keyword evidence="3" id="KW-1185">Reference proteome</keyword>
<accession>A0ABV5G3E9</accession>
<proteinExistence type="predicted"/>
<gene>
    <name evidence="2" type="ORF">ACFFX0_20545</name>
</gene>
<name>A0ABV5G3E9_9MICC</name>
<protein>
    <submittedName>
        <fullName evidence="2">Uncharacterized protein</fullName>
    </submittedName>
</protein>
<sequence length="50" mass="5329">MNSGGSSGWEIFRPWSESRSRSRARTSASASTTVSDMGIILQIGLSIVPT</sequence>
<dbReference type="EMBL" id="JBHMFI010000001">
    <property type="protein sequence ID" value="MFB9073455.1"/>
    <property type="molecule type" value="Genomic_DNA"/>
</dbReference>
<evidence type="ECO:0000313" key="3">
    <source>
        <dbReference type="Proteomes" id="UP001589575"/>
    </source>
</evidence>
<evidence type="ECO:0000256" key="1">
    <source>
        <dbReference type="SAM" id="MobiDB-lite"/>
    </source>
</evidence>
<reference evidence="2 3" key="1">
    <citation type="submission" date="2024-09" db="EMBL/GenBank/DDBJ databases">
        <authorList>
            <person name="Sun Q."/>
            <person name="Mori K."/>
        </authorList>
    </citation>
    <scope>NUCLEOTIDE SEQUENCE [LARGE SCALE GENOMIC DNA]</scope>
    <source>
        <strain evidence="2 3">CCM 7609</strain>
    </source>
</reference>
<feature type="region of interest" description="Disordered" evidence="1">
    <location>
        <begin position="1"/>
        <end position="33"/>
    </location>
</feature>
<evidence type="ECO:0000313" key="2">
    <source>
        <dbReference type="EMBL" id="MFB9073455.1"/>
    </source>
</evidence>
<comment type="caution">
    <text evidence="2">The sequence shown here is derived from an EMBL/GenBank/DDBJ whole genome shotgun (WGS) entry which is preliminary data.</text>
</comment>
<organism evidence="2 3">
    <name type="scientific">Citricoccus parietis</name>
    <dbReference type="NCBI Taxonomy" id="592307"/>
    <lineage>
        <taxon>Bacteria</taxon>
        <taxon>Bacillati</taxon>
        <taxon>Actinomycetota</taxon>
        <taxon>Actinomycetes</taxon>
        <taxon>Micrococcales</taxon>
        <taxon>Micrococcaceae</taxon>
        <taxon>Citricoccus</taxon>
    </lineage>
</organism>
<dbReference type="Proteomes" id="UP001589575">
    <property type="component" value="Unassembled WGS sequence"/>
</dbReference>